<dbReference type="FunFam" id="1.25.40.10:FF:000381">
    <property type="entry name" value="Pentatricopeptide repeat-containing protein"/>
    <property type="match status" value="2"/>
</dbReference>
<reference evidence="5 6" key="1">
    <citation type="submission" date="2020-04" db="EMBL/GenBank/DDBJ databases">
        <title>Plant Genome Project.</title>
        <authorList>
            <person name="Zhang R.-G."/>
        </authorList>
    </citation>
    <scope>NUCLEOTIDE SEQUENCE [LARGE SCALE GENOMIC DNA]</scope>
    <source>
        <strain evidence="5">YNK0</strain>
        <tissue evidence="5">Leaf</tissue>
    </source>
</reference>
<comment type="similarity">
    <text evidence="2">Belongs to the PPR family. PCMP-E subfamily.</text>
</comment>
<dbReference type="InterPro" id="IPR046848">
    <property type="entry name" value="E_motif"/>
</dbReference>
<evidence type="ECO:0000313" key="6">
    <source>
        <dbReference type="Proteomes" id="UP000655225"/>
    </source>
</evidence>
<dbReference type="Pfam" id="PF20431">
    <property type="entry name" value="E_motif"/>
    <property type="match status" value="1"/>
</dbReference>
<dbReference type="InterPro" id="IPR011990">
    <property type="entry name" value="TPR-like_helical_dom_sf"/>
</dbReference>
<dbReference type="InterPro" id="IPR046960">
    <property type="entry name" value="PPR_At4g14850-like_plant"/>
</dbReference>
<keyword evidence="1" id="KW-0677">Repeat</keyword>
<dbReference type="Gene3D" id="1.25.40.10">
    <property type="entry name" value="Tetratricopeptide repeat domain"/>
    <property type="match status" value="6"/>
</dbReference>
<feature type="repeat" description="PPR" evidence="3">
    <location>
        <begin position="188"/>
        <end position="223"/>
    </location>
</feature>
<dbReference type="SUPFAM" id="SSF48452">
    <property type="entry name" value="TPR-like"/>
    <property type="match status" value="1"/>
</dbReference>
<dbReference type="PROSITE" id="PS51375">
    <property type="entry name" value="PPR"/>
    <property type="match status" value="6"/>
</dbReference>
<dbReference type="GO" id="GO:0003723">
    <property type="term" value="F:RNA binding"/>
    <property type="evidence" value="ECO:0007669"/>
    <property type="project" value="InterPro"/>
</dbReference>
<name>A0A834ZX58_TETSI</name>
<dbReference type="GO" id="GO:0005739">
    <property type="term" value="C:mitochondrion"/>
    <property type="evidence" value="ECO:0007669"/>
    <property type="project" value="UniProtKB-ARBA"/>
</dbReference>
<gene>
    <name evidence="5" type="ORF">HHK36_003178</name>
</gene>
<feature type="repeat" description="PPR" evidence="3">
    <location>
        <begin position="593"/>
        <end position="627"/>
    </location>
</feature>
<dbReference type="FunFam" id="1.25.40.10:FF:000090">
    <property type="entry name" value="Pentatricopeptide repeat-containing protein, chloroplastic"/>
    <property type="match status" value="1"/>
</dbReference>
<feature type="region of interest" description="Disordered" evidence="4">
    <location>
        <begin position="781"/>
        <end position="803"/>
    </location>
</feature>
<feature type="repeat" description="PPR" evidence="3">
    <location>
        <begin position="86"/>
        <end position="120"/>
    </location>
</feature>
<dbReference type="GO" id="GO:0009451">
    <property type="term" value="P:RNA modification"/>
    <property type="evidence" value="ECO:0007669"/>
    <property type="project" value="InterPro"/>
</dbReference>
<evidence type="ECO:0000256" key="4">
    <source>
        <dbReference type="SAM" id="MobiDB-lite"/>
    </source>
</evidence>
<feature type="compositionally biased region" description="Basic and acidic residues" evidence="4">
    <location>
        <begin position="789"/>
        <end position="803"/>
    </location>
</feature>
<proteinExistence type="inferred from homology"/>
<dbReference type="EMBL" id="JABCRI010000002">
    <property type="protein sequence ID" value="KAF8410646.1"/>
    <property type="molecule type" value="Genomic_DNA"/>
</dbReference>
<dbReference type="AlphaFoldDB" id="A0A834ZX58"/>
<dbReference type="NCBIfam" id="TIGR00756">
    <property type="entry name" value="PPR"/>
    <property type="match status" value="5"/>
</dbReference>
<evidence type="ECO:0000313" key="5">
    <source>
        <dbReference type="EMBL" id="KAF8410646.1"/>
    </source>
</evidence>
<organism evidence="5 6">
    <name type="scientific">Tetracentron sinense</name>
    <name type="common">Spur-leaf</name>
    <dbReference type="NCBI Taxonomy" id="13715"/>
    <lineage>
        <taxon>Eukaryota</taxon>
        <taxon>Viridiplantae</taxon>
        <taxon>Streptophyta</taxon>
        <taxon>Embryophyta</taxon>
        <taxon>Tracheophyta</taxon>
        <taxon>Spermatophyta</taxon>
        <taxon>Magnoliopsida</taxon>
        <taxon>Trochodendrales</taxon>
        <taxon>Trochodendraceae</taxon>
        <taxon>Tetracentron</taxon>
    </lineage>
</organism>
<evidence type="ECO:0000256" key="3">
    <source>
        <dbReference type="PROSITE-ProRule" id="PRU00708"/>
    </source>
</evidence>
<dbReference type="FunFam" id="1.25.40.10:FF:000205">
    <property type="entry name" value="Pentatricopeptide repeat-containing protein, mitochondrial"/>
    <property type="match status" value="1"/>
</dbReference>
<evidence type="ECO:0000256" key="1">
    <source>
        <dbReference type="ARBA" id="ARBA00022737"/>
    </source>
</evidence>
<dbReference type="PANTHER" id="PTHR24015">
    <property type="entry name" value="OS07G0578800 PROTEIN-RELATED"/>
    <property type="match status" value="1"/>
</dbReference>
<dbReference type="FunFam" id="1.25.40.10:FF:000031">
    <property type="entry name" value="Pentatricopeptide repeat-containing protein mitochondrial"/>
    <property type="match status" value="1"/>
</dbReference>
<dbReference type="Pfam" id="PF13041">
    <property type="entry name" value="PPR_2"/>
    <property type="match status" value="4"/>
</dbReference>
<protein>
    <recommendedName>
        <fullName evidence="7">Pentatricopeptide repeat-containing protein</fullName>
    </recommendedName>
</protein>
<feature type="repeat" description="PPR" evidence="3">
    <location>
        <begin position="287"/>
        <end position="321"/>
    </location>
</feature>
<feature type="repeat" description="PPR" evidence="3">
    <location>
        <begin position="492"/>
        <end position="526"/>
    </location>
</feature>
<comment type="caution">
    <text evidence="5">The sequence shown here is derived from an EMBL/GenBank/DDBJ whole genome shotgun (WGS) entry which is preliminary data.</text>
</comment>
<dbReference type="Proteomes" id="UP000655225">
    <property type="component" value="Unassembled WGS sequence"/>
</dbReference>
<accession>A0A834ZX58</accession>
<dbReference type="InterPro" id="IPR002885">
    <property type="entry name" value="PPR_rpt"/>
</dbReference>
<keyword evidence="6" id="KW-1185">Reference proteome</keyword>
<dbReference type="Pfam" id="PF01535">
    <property type="entry name" value="PPR"/>
    <property type="match status" value="6"/>
</dbReference>
<dbReference type="OMA" id="QNDCFVA"/>
<dbReference type="PANTHER" id="PTHR24015:SF548">
    <property type="entry name" value="OS08G0340900 PROTEIN"/>
    <property type="match status" value="1"/>
</dbReference>
<evidence type="ECO:0000256" key="2">
    <source>
        <dbReference type="ARBA" id="ARBA00061659"/>
    </source>
</evidence>
<dbReference type="OrthoDB" id="185373at2759"/>
<sequence length="803" mass="89548">MIGFFGRSHHYNSNPKYVELPESISLLLQKHSKSKSIKECKQIHAKLIVTYTISEIYLTNTVLNFYSRCGDLCNAHLLFDQIPQKNVVTWTSLISAYVHHGSFGAALHLFKEMLQSSENPNQFTLSVAVRACTNLSFIELGLQIHGLVIHFGLERDEFAGSSLVDMYFKIGGNLDDACHVFNGLFKRDSVTWNVLISGFAQIGDSREVVKLFSEMQVADGLKPNDFTFTSLLKCCCCLREVEQIHGLVLKFGIEFDIVVGSALVNLYGKCGNMDSGQKVLDSMVQKDNFVWSSIISGYARNGSGEEAVTLFKDMCREGMKPDQHAMSSTLKACIEMGGMDTGIQVHTQMIKNGYQKDCIIASVLLVLYTDLNEIGEAEKVFRRIYDRDIVAWNSMIMGYAQMEDGSVLSSIIIYRELRQTTVLKPDGATLVAVLKSFQSKLDFKMGIQIHTEIMKSSHSSEALVGNALINMYSKCGAVDDAGRAFVEMVHRDEVSWSSIIGNYAVNGIESEALRLCKEMLANGFCLSCFSLPSCIAACSGLAAMDVGRQFHSNVIKYGFDSDVYVGSSVVDMYAKCGNMEDSVKAFNEQQDPNEVTFNALISGFAQHGKAREAIATFKEMENVNKIPNKITFLAVLSACSHVGLIEESVFFFNLMHQKYGIEQESEHYSCLVDVFGRAGRLEEAHQIIPNNVGVSAWRTLLSACRNYGNMVIGEKSARRVMELEPHDHTPYVLLSNLYSEAGRWEEASKLRQRMAEIGVKKDPGSSRLINRHQVNEFMVGEFSHPGQGHFDRDKQSKSTDEDH</sequence>
<feature type="repeat" description="PPR" evidence="3">
    <location>
        <begin position="727"/>
        <end position="761"/>
    </location>
</feature>
<evidence type="ECO:0008006" key="7">
    <source>
        <dbReference type="Google" id="ProtNLM"/>
    </source>
</evidence>